<organism evidence="2 3">
    <name type="scientific">Puccinia coronata f. sp. avenae</name>
    <dbReference type="NCBI Taxonomy" id="200324"/>
    <lineage>
        <taxon>Eukaryota</taxon>
        <taxon>Fungi</taxon>
        <taxon>Dikarya</taxon>
        <taxon>Basidiomycota</taxon>
        <taxon>Pucciniomycotina</taxon>
        <taxon>Pucciniomycetes</taxon>
        <taxon>Pucciniales</taxon>
        <taxon>Pucciniaceae</taxon>
        <taxon>Puccinia</taxon>
    </lineage>
</organism>
<protein>
    <submittedName>
        <fullName evidence="2">Uncharacterized protein</fullName>
    </submittedName>
</protein>
<dbReference type="Proteomes" id="UP000235392">
    <property type="component" value="Unassembled WGS sequence"/>
</dbReference>
<accession>A0A2N5U121</accession>
<sequence length="171" mass="19049">MSPSSTIQRNPLTHQQTPIIITIINIRNPPQPILAPPQEPCIANSPFQPAALVPEREYDSDLSNPPHPRDPIIHPNQPDRDPDICPVHLIPKVAAKEPRKQPLSGFSSEPSRKSFIKYALPKPRLEATLATPPSKIAEKSLKKHHWRGQGLNQKAAINTQSTIAFSQFPLR</sequence>
<feature type="region of interest" description="Disordered" evidence="1">
    <location>
        <begin position="55"/>
        <end position="84"/>
    </location>
</feature>
<evidence type="ECO:0000256" key="1">
    <source>
        <dbReference type="SAM" id="MobiDB-lite"/>
    </source>
</evidence>
<gene>
    <name evidence="2" type="ORF">PCASD_23948</name>
</gene>
<dbReference type="AlphaFoldDB" id="A0A2N5U121"/>
<name>A0A2N5U121_9BASI</name>
<dbReference type="EMBL" id="PGCI01000270">
    <property type="protein sequence ID" value="PLW31388.1"/>
    <property type="molecule type" value="Genomic_DNA"/>
</dbReference>
<feature type="compositionally biased region" description="Basic and acidic residues" evidence="1">
    <location>
        <begin position="67"/>
        <end position="83"/>
    </location>
</feature>
<reference evidence="2 3" key="1">
    <citation type="submission" date="2017-11" db="EMBL/GenBank/DDBJ databases">
        <title>De novo assembly and phasing of dikaryotic genomes from two isolates of Puccinia coronata f. sp. avenae, the causal agent of oat crown rust.</title>
        <authorList>
            <person name="Miller M.E."/>
            <person name="Zhang Y."/>
            <person name="Omidvar V."/>
            <person name="Sperschneider J."/>
            <person name="Schwessinger B."/>
            <person name="Raley C."/>
            <person name="Palmer J.M."/>
            <person name="Garnica D."/>
            <person name="Upadhyaya N."/>
            <person name="Rathjen J."/>
            <person name="Taylor J.M."/>
            <person name="Park R.F."/>
            <person name="Dodds P.N."/>
            <person name="Hirsch C.D."/>
            <person name="Kianian S.F."/>
            <person name="Figueroa M."/>
        </authorList>
    </citation>
    <scope>NUCLEOTIDE SEQUENCE [LARGE SCALE GENOMIC DNA]</scope>
    <source>
        <strain evidence="2">12SD80</strain>
    </source>
</reference>
<evidence type="ECO:0000313" key="2">
    <source>
        <dbReference type="EMBL" id="PLW31388.1"/>
    </source>
</evidence>
<evidence type="ECO:0000313" key="3">
    <source>
        <dbReference type="Proteomes" id="UP000235392"/>
    </source>
</evidence>
<proteinExistence type="predicted"/>
<comment type="caution">
    <text evidence="2">The sequence shown here is derived from an EMBL/GenBank/DDBJ whole genome shotgun (WGS) entry which is preliminary data.</text>
</comment>